<evidence type="ECO:0000313" key="1">
    <source>
        <dbReference type="EMBL" id="ANZ49642.1"/>
    </source>
</evidence>
<keyword evidence="1" id="KW-0378">Hydrolase</keyword>
<dbReference type="KEGG" id="vg:29062134"/>
<keyword evidence="1" id="KW-0255">Endonuclease</keyword>
<name>A0A1B2IEH2_9CAUD</name>
<dbReference type="RefSeq" id="YP_009278896.1">
    <property type="nucleotide sequence ID" value="NC_031010.1"/>
</dbReference>
<dbReference type="InterPro" id="IPR044930">
    <property type="entry name" value="Homing_endonuclease_His-Me"/>
</dbReference>
<dbReference type="GeneID" id="29062134"/>
<dbReference type="SUPFAM" id="SSF54060">
    <property type="entry name" value="His-Me finger endonucleases"/>
    <property type="match status" value="1"/>
</dbReference>
<dbReference type="EMBL" id="KX397369">
    <property type="protein sequence ID" value="ANZ49642.1"/>
    <property type="molecule type" value="Genomic_DNA"/>
</dbReference>
<evidence type="ECO:0000313" key="2">
    <source>
        <dbReference type="Proteomes" id="UP000202923"/>
    </source>
</evidence>
<reference evidence="1 2" key="1">
    <citation type="submission" date="2016-06" db="EMBL/GenBank/DDBJ databases">
        <authorList>
            <person name="Kjaerup R.B."/>
            <person name="Dalgaard T.S."/>
            <person name="Juul-Madsen H.R."/>
        </authorList>
    </citation>
    <scope>NUCLEOTIDE SEQUENCE [LARGE SCALE GENOMIC DNA]</scope>
</reference>
<dbReference type="OrthoDB" id="21336at10239"/>
<dbReference type="InterPro" id="IPR044925">
    <property type="entry name" value="His-Me_finger_sf"/>
</dbReference>
<protein>
    <submittedName>
        <fullName evidence="1">Putative HNH endonuclease</fullName>
    </submittedName>
</protein>
<gene>
    <name evidence="1" type="ORF">KWAN_291</name>
</gene>
<sequence>MFTKEYLDSLPKRIPIEERLASKTKVTESGCHEYDGVKDRCGYGRFKIGKHSLGAHKVSYLTRVGDYDQNLELMHSCDNPACINVDHLTPATHQENMQDCVDKGRHTSQHLDSPRQAAIESGMELYYGSVCEIHGYDLRSVKNGACVFCRDDYNAKKREQRRVARESAA</sequence>
<dbReference type="Gene3D" id="3.90.75.10">
    <property type="entry name" value="Homing Intron 3 (I-ppo) Encoded Endonuclease, Chain A"/>
    <property type="match status" value="1"/>
</dbReference>
<dbReference type="Proteomes" id="UP000202923">
    <property type="component" value="Genome"/>
</dbReference>
<keyword evidence="1" id="KW-0540">Nuclease</keyword>
<proteinExistence type="predicted"/>
<accession>A0A1B2IEH2</accession>
<dbReference type="GO" id="GO:0004519">
    <property type="term" value="F:endonuclease activity"/>
    <property type="evidence" value="ECO:0007669"/>
    <property type="project" value="UniProtKB-KW"/>
</dbReference>
<organism evidence="1 2">
    <name type="scientific">Erwinia phage vB_EamM_Kwan</name>
    <dbReference type="NCBI Taxonomy" id="1883374"/>
    <lineage>
        <taxon>Viruses</taxon>
        <taxon>Duplodnaviria</taxon>
        <taxon>Heunggongvirae</taxon>
        <taxon>Uroviricota</taxon>
        <taxon>Caudoviricetes</taxon>
        <taxon>Chimalliviridae</taxon>
        <taxon>Wellingtonvirus</taxon>
        <taxon>Wellingtonvirus wellington</taxon>
    </lineage>
</organism>